<dbReference type="InterPro" id="IPR002524">
    <property type="entry name" value="Cation_efflux"/>
</dbReference>
<keyword evidence="5 7" id="KW-1133">Transmembrane helix</keyword>
<organism evidence="10 11">
    <name type="scientific">Hallella bergensis DSM 17361</name>
    <dbReference type="NCBI Taxonomy" id="585502"/>
    <lineage>
        <taxon>Bacteria</taxon>
        <taxon>Pseudomonadati</taxon>
        <taxon>Bacteroidota</taxon>
        <taxon>Bacteroidia</taxon>
        <taxon>Bacteroidales</taxon>
        <taxon>Prevotellaceae</taxon>
        <taxon>Hallella</taxon>
    </lineage>
</organism>
<evidence type="ECO:0000256" key="5">
    <source>
        <dbReference type="ARBA" id="ARBA00022989"/>
    </source>
</evidence>
<feature type="transmembrane region" description="Helical" evidence="7">
    <location>
        <begin position="204"/>
        <end position="221"/>
    </location>
</feature>
<dbReference type="SUPFAM" id="SSF161111">
    <property type="entry name" value="Cation efflux protein transmembrane domain-like"/>
    <property type="match status" value="1"/>
</dbReference>
<dbReference type="InterPro" id="IPR036837">
    <property type="entry name" value="Cation_efflux_CTD_sf"/>
</dbReference>
<protein>
    <submittedName>
        <fullName evidence="10">Cation diffusion facilitator family transporter</fullName>
    </submittedName>
</protein>
<dbReference type="HOGENOM" id="CLU_013430_3_6_10"/>
<dbReference type="GO" id="GO:0008324">
    <property type="term" value="F:monoatomic cation transmembrane transporter activity"/>
    <property type="evidence" value="ECO:0007669"/>
    <property type="project" value="InterPro"/>
</dbReference>
<feature type="transmembrane region" description="Helical" evidence="7">
    <location>
        <begin position="97"/>
        <end position="118"/>
    </location>
</feature>
<evidence type="ECO:0000256" key="4">
    <source>
        <dbReference type="ARBA" id="ARBA00022692"/>
    </source>
</evidence>
<evidence type="ECO:0000259" key="9">
    <source>
        <dbReference type="Pfam" id="PF16916"/>
    </source>
</evidence>
<evidence type="ECO:0000259" key="8">
    <source>
        <dbReference type="Pfam" id="PF01545"/>
    </source>
</evidence>
<dbReference type="PANTHER" id="PTHR43840">
    <property type="entry name" value="MITOCHONDRIAL METAL TRANSPORTER 1-RELATED"/>
    <property type="match status" value="1"/>
</dbReference>
<feature type="transmembrane region" description="Helical" evidence="7">
    <location>
        <begin position="178"/>
        <end position="198"/>
    </location>
</feature>
<dbReference type="eggNOG" id="COG0053">
    <property type="taxonomic scope" value="Bacteria"/>
</dbReference>
<evidence type="ECO:0000313" key="10">
    <source>
        <dbReference type="EMBL" id="EFA45254.1"/>
    </source>
</evidence>
<keyword evidence="4 7" id="KW-0812">Transmembrane</keyword>
<reference evidence="10" key="1">
    <citation type="submission" date="2009-10" db="EMBL/GenBank/DDBJ databases">
        <authorList>
            <person name="Qin X."/>
            <person name="Bachman B."/>
            <person name="Battles P."/>
            <person name="Bell A."/>
            <person name="Bess C."/>
            <person name="Bickham C."/>
            <person name="Chaboub L."/>
            <person name="Chen D."/>
            <person name="Coyle M."/>
            <person name="Deiros D.R."/>
            <person name="Dinh H."/>
            <person name="Forbes L."/>
            <person name="Fowler G."/>
            <person name="Francisco L."/>
            <person name="Fu Q."/>
            <person name="Gubbala S."/>
            <person name="Hale W."/>
            <person name="Han Y."/>
            <person name="Hemphill L."/>
            <person name="Highlander S.K."/>
            <person name="Hirani K."/>
            <person name="Hogues M."/>
            <person name="Jackson L."/>
            <person name="Jakkamsetti A."/>
            <person name="Javaid M."/>
            <person name="Jiang H."/>
            <person name="Korchina V."/>
            <person name="Kovar C."/>
            <person name="Lara F."/>
            <person name="Lee S."/>
            <person name="Mata R."/>
            <person name="Mathew T."/>
            <person name="Moen C."/>
            <person name="Morales K."/>
            <person name="Munidasa M."/>
            <person name="Nazareth L."/>
            <person name="Ngo R."/>
            <person name="Nguyen L."/>
            <person name="Okwuonu G."/>
            <person name="Ongeri F."/>
            <person name="Patil S."/>
            <person name="Petrosino J."/>
            <person name="Pham C."/>
            <person name="Pham P."/>
            <person name="Pu L.-L."/>
            <person name="Puazo M."/>
            <person name="Raj R."/>
            <person name="Reid J."/>
            <person name="Rouhana J."/>
            <person name="Saada N."/>
            <person name="Shang Y."/>
            <person name="Simmons D."/>
            <person name="Thornton R."/>
            <person name="Warren J."/>
            <person name="Weissenberger G."/>
            <person name="Zhang J."/>
            <person name="Zhang L."/>
            <person name="Zhou C."/>
            <person name="Zhu D."/>
            <person name="Muzny D."/>
            <person name="Worley K."/>
            <person name="Gibbs R."/>
        </authorList>
    </citation>
    <scope>NUCLEOTIDE SEQUENCE [LARGE SCALE GENOMIC DNA]</scope>
    <source>
        <strain evidence="10">DSM 17361</strain>
    </source>
</reference>
<evidence type="ECO:0000313" key="11">
    <source>
        <dbReference type="Proteomes" id="UP000003160"/>
    </source>
</evidence>
<dbReference type="FunFam" id="1.20.1510.10:FF:000006">
    <property type="entry name" value="Divalent cation efflux transporter"/>
    <property type="match status" value="1"/>
</dbReference>
<dbReference type="EMBL" id="ACKS01000017">
    <property type="protein sequence ID" value="EFA45254.1"/>
    <property type="molecule type" value="Genomic_DNA"/>
</dbReference>
<dbReference type="InterPro" id="IPR058533">
    <property type="entry name" value="Cation_efflux_TM"/>
</dbReference>
<dbReference type="Pfam" id="PF16916">
    <property type="entry name" value="ZT_dimer"/>
    <property type="match status" value="1"/>
</dbReference>
<comment type="similarity">
    <text evidence="2">Belongs to the cation diffusion facilitator (CDF) transporter (TC 2.A.4) family.</text>
</comment>
<evidence type="ECO:0000256" key="3">
    <source>
        <dbReference type="ARBA" id="ARBA00022448"/>
    </source>
</evidence>
<dbReference type="Gene3D" id="1.20.1510.10">
    <property type="entry name" value="Cation efflux protein transmembrane domain"/>
    <property type="match status" value="1"/>
</dbReference>
<dbReference type="PANTHER" id="PTHR43840:SF15">
    <property type="entry name" value="MITOCHONDRIAL METAL TRANSPORTER 1-RELATED"/>
    <property type="match status" value="1"/>
</dbReference>
<feature type="transmembrane region" description="Helical" evidence="7">
    <location>
        <begin position="130"/>
        <end position="147"/>
    </location>
</feature>
<dbReference type="InterPro" id="IPR027470">
    <property type="entry name" value="Cation_efflux_CTD"/>
</dbReference>
<dbReference type="NCBIfam" id="TIGR01297">
    <property type="entry name" value="CDF"/>
    <property type="match status" value="1"/>
</dbReference>
<dbReference type="SUPFAM" id="SSF160240">
    <property type="entry name" value="Cation efflux protein cytoplasmic domain-like"/>
    <property type="match status" value="1"/>
</dbReference>
<sequence>MQLQPFNLKTLIEKSDSDRQREHSIYRVTIAGSIINSVLLVLKFVSGIVGGSAAMIADAVHSLSDFLTDIVVLVFVKLSNRPSDHDHDYGHGKYETLATAFVGLALMAVGVMICYNGVMKTWSAIQGEQLATPGWIALVVALLSIVLKEWAFRFTNRVGERVESQAVVANAWHHRTDAFSSIGTAVGIGGAILLGPKWAVLDPLAAIVVSVFILKAAYGLIKQSTSELLEASLPDSLEKEIVALVMQEPMVADVHSLRTRNIGNRIAIEMHFRMPGSISLYEAHEHATNIERRLHDKFGQKSIITLHIEPEKVNGKYEKPDKIVSGHAEKY</sequence>
<dbReference type="Proteomes" id="UP000003160">
    <property type="component" value="Unassembled WGS sequence"/>
</dbReference>
<comment type="caution">
    <text evidence="10">The sequence shown here is derived from an EMBL/GenBank/DDBJ whole genome shotgun (WGS) entry which is preliminary data.</text>
</comment>
<gene>
    <name evidence="10" type="ORF">HMPREF0645_0279</name>
</gene>
<name>D1PTJ4_9BACT</name>
<keyword evidence="3" id="KW-0813">Transport</keyword>
<feature type="domain" description="Cation efflux protein cytoplasmic" evidence="9">
    <location>
        <begin position="234"/>
        <end position="311"/>
    </location>
</feature>
<feature type="transmembrane region" description="Helical" evidence="7">
    <location>
        <begin position="54"/>
        <end position="76"/>
    </location>
</feature>
<evidence type="ECO:0000256" key="2">
    <source>
        <dbReference type="ARBA" id="ARBA00008114"/>
    </source>
</evidence>
<evidence type="ECO:0000256" key="7">
    <source>
        <dbReference type="SAM" id="Phobius"/>
    </source>
</evidence>
<dbReference type="AlphaFoldDB" id="D1PTJ4"/>
<proteinExistence type="inferred from homology"/>
<dbReference type="Pfam" id="PF01545">
    <property type="entry name" value="Cation_efflux"/>
    <property type="match status" value="1"/>
</dbReference>
<feature type="domain" description="Cation efflux protein transmembrane" evidence="8">
    <location>
        <begin position="30"/>
        <end position="229"/>
    </location>
</feature>
<dbReference type="Gene3D" id="3.30.70.1350">
    <property type="entry name" value="Cation efflux protein, cytoplasmic domain"/>
    <property type="match status" value="1"/>
</dbReference>
<feature type="transmembrane region" description="Helical" evidence="7">
    <location>
        <begin position="24"/>
        <end position="42"/>
    </location>
</feature>
<keyword evidence="11" id="KW-1185">Reference proteome</keyword>
<accession>D1PTJ4</accession>
<dbReference type="InterPro" id="IPR050291">
    <property type="entry name" value="CDF_Transporter"/>
</dbReference>
<comment type="subcellular location">
    <subcellularLocation>
        <location evidence="1">Membrane</location>
        <topology evidence="1">Multi-pass membrane protein</topology>
    </subcellularLocation>
</comment>
<evidence type="ECO:0000256" key="1">
    <source>
        <dbReference type="ARBA" id="ARBA00004141"/>
    </source>
</evidence>
<dbReference type="InterPro" id="IPR027469">
    <property type="entry name" value="Cation_efflux_TMD_sf"/>
</dbReference>
<keyword evidence="6 7" id="KW-0472">Membrane</keyword>
<evidence type="ECO:0000256" key="6">
    <source>
        <dbReference type="ARBA" id="ARBA00023136"/>
    </source>
</evidence>
<dbReference type="GO" id="GO:0016020">
    <property type="term" value="C:membrane"/>
    <property type="evidence" value="ECO:0007669"/>
    <property type="project" value="UniProtKB-SubCell"/>
</dbReference>